<accession>A0A9D4JA25</accession>
<evidence type="ECO:0000313" key="2">
    <source>
        <dbReference type="Proteomes" id="UP000828390"/>
    </source>
</evidence>
<organism evidence="1 2">
    <name type="scientific">Dreissena polymorpha</name>
    <name type="common">Zebra mussel</name>
    <name type="synonym">Mytilus polymorpha</name>
    <dbReference type="NCBI Taxonomy" id="45954"/>
    <lineage>
        <taxon>Eukaryota</taxon>
        <taxon>Metazoa</taxon>
        <taxon>Spiralia</taxon>
        <taxon>Lophotrochozoa</taxon>
        <taxon>Mollusca</taxon>
        <taxon>Bivalvia</taxon>
        <taxon>Autobranchia</taxon>
        <taxon>Heteroconchia</taxon>
        <taxon>Euheterodonta</taxon>
        <taxon>Imparidentia</taxon>
        <taxon>Neoheterodontei</taxon>
        <taxon>Myida</taxon>
        <taxon>Dreissenoidea</taxon>
        <taxon>Dreissenidae</taxon>
        <taxon>Dreissena</taxon>
    </lineage>
</organism>
<evidence type="ECO:0000313" key="1">
    <source>
        <dbReference type="EMBL" id="KAH3800943.1"/>
    </source>
</evidence>
<reference evidence="1" key="1">
    <citation type="journal article" date="2019" name="bioRxiv">
        <title>The Genome of the Zebra Mussel, Dreissena polymorpha: A Resource for Invasive Species Research.</title>
        <authorList>
            <person name="McCartney M.A."/>
            <person name="Auch B."/>
            <person name="Kono T."/>
            <person name="Mallez S."/>
            <person name="Zhang Y."/>
            <person name="Obille A."/>
            <person name="Becker A."/>
            <person name="Abrahante J.E."/>
            <person name="Garbe J."/>
            <person name="Badalamenti J.P."/>
            <person name="Herman A."/>
            <person name="Mangelson H."/>
            <person name="Liachko I."/>
            <person name="Sullivan S."/>
            <person name="Sone E.D."/>
            <person name="Koren S."/>
            <person name="Silverstein K.A.T."/>
            <person name="Beckman K.B."/>
            <person name="Gohl D.M."/>
        </authorList>
    </citation>
    <scope>NUCLEOTIDE SEQUENCE</scope>
    <source>
        <strain evidence="1">Duluth1</strain>
        <tissue evidence="1">Whole animal</tissue>
    </source>
</reference>
<comment type="caution">
    <text evidence="1">The sequence shown here is derived from an EMBL/GenBank/DDBJ whole genome shotgun (WGS) entry which is preliminary data.</text>
</comment>
<dbReference type="AlphaFoldDB" id="A0A9D4JA25"/>
<dbReference type="Proteomes" id="UP000828390">
    <property type="component" value="Unassembled WGS sequence"/>
</dbReference>
<gene>
    <name evidence="1" type="ORF">DPMN_154586</name>
</gene>
<dbReference type="EMBL" id="JAIWYP010000007">
    <property type="protein sequence ID" value="KAH3800943.1"/>
    <property type="molecule type" value="Genomic_DNA"/>
</dbReference>
<name>A0A9D4JA25_DREPO</name>
<reference evidence="1" key="2">
    <citation type="submission" date="2020-11" db="EMBL/GenBank/DDBJ databases">
        <authorList>
            <person name="McCartney M.A."/>
            <person name="Auch B."/>
            <person name="Kono T."/>
            <person name="Mallez S."/>
            <person name="Becker A."/>
            <person name="Gohl D.M."/>
            <person name="Silverstein K.A.T."/>
            <person name="Koren S."/>
            <person name="Bechman K.B."/>
            <person name="Herman A."/>
            <person name="Abrahante J.E."/>
            <person name="Garbe J."/>
        </authorList>
    </citation>
    <scope>NUCLEOTIDE SEQUENCE</scope>
    <source>
        <strain evidence="1">Duluth1</strain>
        <tissue evidence="1">Whole animal</tissue>
    </source>
</reference>
<protein>
    <submittedName>
        <fullName evidence="1">Uncharacterized protein</fullName>
    </submittedName>
</protein>
<keyword evidence="2" id="KW-1185">Reference proteome</keyword>
<proteinExistence type="predicted"/>
<sequence>MAETVAVLYISGIEPVVRHFWYMCTRYEAHSFASSLRTLAGSMSGPVAFWGFSFCSSFSTPWDVISILGMVRAGSPSGVGFVLLPVSWVNTDWYCWFRMFALSCESLWSLPFSFKGATPELSPELSFLTFTAL</sequence>